<name>A0A7W3QS77_ACTNM</name>
<evidence type="ECO:0000313" key="1">
    <source>
        <dbReference type="EMBL" id="MBA8957554.1"/>
    </source>
</evidence>
<keyword evidence="2" id="KW-1185">Reference proteome</keyword>
<accession>A0A7W3QS77</accession>
<organism evidence="1 2">
    <name type="scientific">Actinomadura namibiensis</name>
    <dbReference type="NCBI Taxonomy" id="182080"/>
    <lineage>
        <taxon>Bacteria</taxon>
        <taxon>Bacillati</taxon>
        <taxon>Actinomycetota</taxon>
        <taxon>Actinomycetes</taxon>
        <taxon>Streptosporangiales</taxon>
        <taxon>Thermomonosporaceae</taxon>
        <taxon>Actinomadura</taxon>
    </lineage>
</organism>
<sequence length="153" mass="16169">MSGADALAALGHELERAGWAVRLLPGPSLRVFSPAVPILGETVTLEEGAVPGRWWYRSSTGGLLGADAVTAAARVGDLLGPLVAGALARRSPEREMSVAELRRRFPGVPCWWGAHTRQWWALTTAPPRLVCAATVDGLARALADVRPTVAKDA</sequence>
<evidence type="ECO:0000313" key="2">
    <source>
        <dbReference type="Proteomes" id="UP000572680"/>
    </source>
</evidence>
<dbReference type="EMBL" id="JACJIA010000025">
    <property type="protein sequence ID" value="MBA8957554.1"/>
    <property type="molecule type" value="Genomic_DNA"/>
</dbReference>
<proteinExistence type="predicted"/>
<dbReference type="AlphaFoldDB" id="A0A7W3QS77"/>
<gene>
    <name evidence="1" type="ORF">HNR61_009247</name>
</gene>
<comment type="caution">
    <text evidence="1">The sequence shown here is derived from an EMBL/GenBank/DDBJ whole genome shotgun (WGS) entry which is preliminary data.</text>
</comment>
<dbReference type="Proteomes" id="UP000572680">
    <property type="component" value="Unassembled WGS sequence"/>
</dbReference>
<protein>
    <submittedName>
        <fullName evidence="1">Uncharacterized protein</fullName>
    </submittedName>
</protein>
<dbReference type="RefSeq" id="WP_182849362.1">
    <property type="nucleotide sequence ID" value="NZ_BAAALP010000061.1"/>
</dbReference>
<reference evidence="1 2" key="1">
    <citation type="submission" date="2020-08" db="EMBL/GenBank/DDBJ databases">
        <title>Genomic Encyclopedia of Type Strains, Phase IV (KMG-IV): sequencing the most valuable type-strain genomes for metagenomic binning, comparative biology and taxonomic classification.</title>
        <authorList>
            <person name="Goeker M."/>
        </authorList>
    </citation>
    <scope>NUCLEOTIDE SEQUENCE [LARGE SCALE GENOMIC DNA]</scope>
    <source>
        <strain evidence="1 2">DSM 44197</strain>
    </source>
</reference>